<dbReference type="SUPFAM" id="SSF55666">
    <property type="entry name" value="Ribonuclease PH domain 2-like"/>
    <property type="match status" value="1"/>
</dbReference>
<sequence length="122" mass="13161">MVNASTLAFLNASSVPLRGVVCAVSVGMSRGGKLIVNPEEEGEGNFSASGCFAFLFSEVTVATCVWSNWRSFSGNIDENEFQEAKSLALSGTKEVWVGMKKLVERREGWTPLRLKVVEGVLG</sequence>
<dbReference type="InterPro" id="IPR036345">
    <property type="entry name" value="ExoRNase_PH_dom2_sf"/>
</dbReference>
<protein>
    <submittedName>
        <fullName evidence="1">Uncharacterized protein</fullName>
    </submittedName>
</protein>
<organism evidence="1 2">
    <name type="scientific">Dendrothele bispora (strain CBS 962.96)</name>
    <dbReference type="NCBI Taxonomy" id="1314807"/>
    <lineage>
        <taxon>Eukaryota</taxon>
        <taxon>Fungi</taxon>
        <taxon>Dikarya</taxon>
        <taxon>Basidiomycota</taxon>
        <taxon>Agaricomycotina</taxon>
        <taxon>Agaricomycetes</taxon>
        <taxon>Agaricomycetidae</taxon>
        <taxon>Agaricales</taxon>
        <taxon>Agaricales incertae sedis</taxon>
        <taxon>Dendrothele</taxon>
    </lineage>
</organism>
<evidence type="ECO:0000313" key="2">
    <source>
        <dbReference type="Proteomes" id="UP000297245"/>
    </source>
</evidence>
<name>A0A4S8KUD2_DENBC</name>
<dbReference type="Gene3D" id="3.30.230.70">
    <property type="entry name" value="GHMP Kinase, N-terminal domain"/>
    <property type="match status" value="1"/>
</dbReference>
<accession>A0A4S8KUD2</accession>
<dbReference type="EMBL" id="ML180019">
    <property type="protein sequence ID" value="THU79494.1"/>
    <property type="molecule type" value="Genomic_DNA"/>
</dbReference>
<proteinExistence type="predicted"/>
<dbReference type="Proteomes" id="UP000297245">
    <property type="component" value="Unassembled WGS sequence"/>
</dbReference>
<dbReference type="AlphaFoldDB" id="A0A4S8KUD2"/>
<keyword evidence="2" id="KW-1185">Reference proteome</keyword>
<gene>
    <name evidence="1" type="ORF">K435DRAFT_768693</name>
</gene>
<dbReference type="InterPro" id="IPR027408">
    <property type="entry name" value="PNPase/RNase_PH_dom_sf"/>
</dbReference>
<reference evidence="1 2" key="1">
    <citation type="journal article" date="2019" name="Nat. Ecol. Evol.">
        <title>Megaphylogeny resolves global patterns of mushroom evolution.</title>
        <authorList>
            <person name="Varga T."/>
            <person name="Krizsan K."/>
            <person name="Foldi C."/>
            <person name="Dima B."/>
            <person name="Sanchez-Garcia M."/>
            <person name="Sanchez-Ramirez S."/>
            <person name="Szollosi G.J."/>
            <person name="Szarkandi J.G."/>
            <person name="Papp V."/>
            <person name="Albert L."/>
            <person name="Andreopoulos W."/>
            <person name="Angelini C."/>
            <person name="Antonin V."/>
            <person name="Barry K.W."/>
            <person name="Bougher N.L."/>
            <person name="Buchanan P."/>
            <person name="Buyck B."/>
            <person name="Bense V."/>
            <person name="Catcheside P."/>
            <person name="Chovatia M."/>
            <person name="Cooper J."/>
            <person name="Damon W."/>
            <person name="Desjardin D."/>
            <person name="Finy P."/>
            <person name="Geml J."/>
            <person name="Haridas S."/>
            <person name="Hughes K."/>
            <person name="Justo A."/>
            <person name="Karasinski D."/>
            <person name="Kautmanova I."/>
            <person name="Kiss B."/>
            <person name="Kocsube S."/>
            <person name="Kotiranta H."/>
            <person name="LaButti K.M."/>
            <person name="Lechner B.E."/>
            <person name="Liimatainen K."/>
            <person name="Lipzen A."/>
            <person name="Lukacs Z."/>
            <person name="Mihaltcheva S."/>
            <person name="Morgado L.N."/>
            <person name="Niskanen T."/>
            <person name="Noordeloos M.E."/>
            <person name="Ohm R.A."/>
            <person name="Ortiz-Santana B."/>
            <person name="Ovrebo C."/>
            <person name="Racz N."/>
            <person name="Riley R."/>
            <person name="Savchenko A."/>
            <person name="Shiryaev A."/>
            <person name="Soop K."/>
            <person name="Spirin V."/>
            <person name="Szebenyi C."/>
            <person name="Tomsovsky M."/>
            <person name="Tulloss R.E."/>
            <person name="Uehling J."/>
            <person name="Grigoriev I.V."/>
            <person name="Vagvolgyi C."/>
            <person name="Papp T."/>
            <person name="Martin F.M."/>
            <person name="Miettinen O."/>
            <person name="Hibbett D.S."/>
            <person name="Nagy L.G."/>
        </authorList>
    </citation>
    <scope>NUCLEOTIDE SEQUENCE [LARGE SCALE GENOMIC DNA]</scope>
    <source>
        <strain evidence="1 2">CBS 962.96</strain>
    </source>
</reference>
<evidence type="ECO:0000313" key="1">
    <source>
        <dbReference type="EMBL" id="THU79494.1"/>
    </source>
</evidence>
<dbReference type="OrthoDB" id="27298at2759"/>